<feature type="chain" id="PRO_5047032605" evidence="3">
    <location>
        <begin position="20"/>
        <end position="336"/>
    </location>
</feature>
<evidence type="ECO:0000313" key="6">
    <source>
        <dbReference type="Proteomes" id="UP000753802"/>
    </source>
</evidence>
<dbReference type="PANTHER" id="PTHR47199">
    <property type="entry name" value="PHOTOSYSTEM II STABILITY/ASSEMBLY FACTOR HCF136, CHLOROPLASTIC"/>
    <property type="match status" value="1"/>
</dbReference>
<evidence type="ECO:0000256" key="1">
    <source>
        <dbReference type="ARBA" id="ARBA00022531"/>
    </source>
</evidence>
<dbReference type="Proteomes" id="UP000753802">
    <property type="component" value="Unassembled WGS sequence"/>
</dbReference>
<accession>A0ABW9ZVY6</accession>
<evidence type="ECO:0000256" key="3">
    <source>
        <dbReference type="SAM" id="SignalP"/>
    </source>
</evidence>
<keyword evidence="3" id="KW-0732">Signal</keyword>
<dbReference type="InterPro" id="IPR015943">
    <property type="entry name" value="WD40/YVTN_repeat-like_dom_sf"/>
</dbReference>
<dbReference type="RefSeq" id="WP_161818688.1">
    <property type="nucleotide sequence ID" value="NZ_JAACJS010000012.1"/>
</dbReference>
<organism evidence="5 6">
    <name type="scientific">Sediminibacterium roseum</name>
    <dbReference type="NCBI Taxonomy" id="1978412"/>
    <lineage>
        <taxon>Bacteria</taxon>
        <taxon>Pseudomonadati</taxon>
        <taxon>Bacteroidota</taxon>
        <taxon>Chitinophagia</taxon>
        <taxon>Chitinophagales</taxon>
        <taxon>Chitinophagaceae</taxon>
        <taxon>Sediminibacterium</taxon>
    </lineage>
</organism>
<name>A0ABW9ZVY6_9BACT</name>
<dbReference type="PANTHER" id="PTHR47199:SF2">
    <property type="entry name" value="PHOTOSYSTEM II STABILITY_ASSEMBLY FACTOR HCF136, CHLOROPLASTIC"/>
    <property type="match status" value="1"/>
</dbReference>
<sequence length="336" mass="36109">MLRTVFLSASILFAIGTYAQKPTLQIIESGKKTSMRGLSVVTDKVIWVSGSGGNIARSTDGGNTFTWMKVPGYEKMDFRDIEAFDKQTAVIMGITNPAVILKTKDGGQHWSKVFEDTAKGAFLDAMDFDGKSGFAIGDPIDQQKLYMLFTSDQGDTWTKVKDLPETSQKARLKEGEAFFASSGTNIKKMGHEPVYVSGGTSSNFYFGPGRFNIPIMQGKETTGANSLAVLGTKAMVVGGDFAKDTIGSNNSALIDLAEGRVTFSIPQTPPHGYRSCVIYLNKKTLVACGTSGIDISTDGGNNWELVAKDGFHVCQKAKKGKAVFLAGNGKIAKLVF</sequence>
<keyword evidence="2" id="KW-0604">Photosystem II</keyword>
<evidence type="ECO:0000259" key="4">
    <source>
        <dbReference type="Pfam" id="PF14870"/>
    </source>
</evidence>
<evidence type="ECO:0000313" key="5">
    <source>
        <dbReference type="EMBL" id="NCI50389.1"/>
    </source>
</evidence>
<proteinExistence type="predicted"/>
<dbReference type="Gene3D" id="2.130.10.10">
    <property type="entry name" value="YVTN repeat-like/Quinoprotein amine dehydrogenase"/>
    <property type="match status" value="1"/>
</dbReference>
<reference evidence="5 6" key="1">
    <citation type="submission" date="2020-01" db="EMBL/GenBank/DDBJ databases">
        <title>Genome analysis.</title>
        <authorList>
            <person name="Wu S."/>
            <person name="Wang G."/>
        </authorList>
    </citation>
    <scope>NUCLEOTIDE SEQUENCE [LARGE SCALE GENOMIC DNA]</scope>
    <source>
        <strain evidence="5 6">SYL130</strain>
    </source>
</reference>
<keyword evidence="1" id="KW-0602">Photosynthesis</keyword>
<keyword evidence="6" id="KW-1185">Reference proteome</keyword>
<protein>
    <submittedName>
        <fullName evidence="5">Oxidoreductase</fullName>
    </submittedName>
</protein>
<dbReference type="SUPFAM" id="SSF110296">
    <property type="entry name" value="Oligoxyloglucan reducing end-specific cellobiohydrolase"/>
    <property type="match status" value="1"/>
</dbReference>
<dbReference type="EMBL" id="JAACJS010000012">
    <property type="protein sequence ID" value="NCI50389.1"/>
    <property type="molecule type" value="Genomic_DNA"/>
</dbReference>
<gene>
    <name evidence="5" type="ORF">GWC95_10680</name>
</gene>
<evidence type="ECO:0000256" key="2">
    <source>
        <dbReference type="ARBA" id="ARBA00023276"/>
    </source>
</evidence>
<feature type="signal peptide" evidence="3">
    <location>
        <begin position="1"/>
        <end position="19"/>
    </location>
</feature>
<feature type="domain" description="Photosynthesis system II assembly factor Ycf48/Hcf136-like" evidence="4">
    <location>
        <begin position="79"/>
        <end position="161"/>
    </location>
</feature>
<dbReference type="InterPro" id="IPR028203">
    <property type="entry name" value="PSII_CF48-like_dom"/>
</dbReference>
<dbReference type="CDD" id="cd15482">
    <property type="entry name" value="Sialidase_non-viral"/>
    <property type="match status" value="1"/>
</dbReference>
<dbReference type="Pfam" id="PF14870">
    <property type="entry name" value="PSII_BNR"/>
    <property type="match status" value="1"/>
</dbReference>
<comment type="caution">
    <text evidence="5">The sequence shown here is derived from an EMBL/GenBank/DDBJ whole genome shotgun (WGS) entry which is preliminary data.</text>
</comment>